<dbReference type="Gene3D" id="2.130.10.10">
    <property type="entry name" value="YVTN repeat-like/Quinoprotein amine dehydrogenase"/>
    <property type="match status" value="1"/>
</dbReference>
<proteinExistence type="inferred from homology"/>
<dbReference type="GO" id="GO:0042761">
    <property type="term" value="P:very long-chain fatty acid biosynthetic process"/>
    <property type="evidence" value="ECO:0007669"/>
    <property type="project" value="TreeGrafter"/>
</dbReference>
<feature type="transmembrane region" description="Helical" evidence="15">
    <location>
        <begin position="828"/>
        <end position="850"/>
    </location>
</feature>
<dbReference type="GO" id="GO:0030497">
    <property type="term" value="P:fatty acid elongation"/>
    <property type="evidence" value="ECO:0007669"/>
    <property type="project" value="TreeGrafter"/>
</dbReference>
<evidence type="ECO:0000256" key="16">
    <source>
        <dbReference type="SAM" id="MobiDB-lite"/>
    </source>
</evidence>
<dbReference type="PROSITE" id="PS50294">
    <property type="entry name" value="WD_REPEATS_REGION"/>
    <property type="match status" value="1"/>
</dbReference>
<dbReference type="PANTHER" id="PTHR11035:SF3">
    <property type="entry name" value="VERY-LONG-CHAIN (3R)-3-HYDROXYACYL-COA DEHYDRATASE"/>
    <property type="match status" value="1"/>
</dbReference>
<evidence type="ECO:0000256" key="12">
    <source>
        <dbReference type="ARBA" id="ARBA00023239"/>
    </source>
</evidence>
<evidence type="ECO:0000256" key="1">
    <source>
        <dbReference type="ARBA" id="ARBA00004141"/>
    </source>
</evidence>
<organism evidence="17 18">
    <name type="scientific">Mycena sanguinolenta</name>
    <dbReference type="NCBI Taxonomy" id="230812"/>
    <lineage>
        <taxon>Eukaryota</taxon>
        <taxon>Fungi</taxon>
        <taxon>Dikarya</taxon>
        <taxon>Basidiomycota</taxon>
        <taxon>Agaricomycotina</taxon>
        <taxon>Agaricomycetes</taxon>
        <taxon>Agaricomycetidae</taxon>
        <taxon>Agaricales</taxon>
        <taxon>Marasmiineae</taxon>
        <taxon>Mycenaceae</taxon>
        <taxon>Mycena</taxon>
    </lineage>
</organism>
<evidence type="ECO:0000256" key="10">
    <source>
        <dbReference type="ARBA" id="ARBA00023136"/>
    </source>
</evidence>
<dbReference type="GO" id="GO:0005789">
    <property type="term" value="C:endoplasmic reticulum membrane"/>
    <property type="evidence" value="ECO:0007669"/>
    <property type="project" value="UniProtKB-SubCell"/>
</dbReference>
<keyword evidence="6 15" id="KW-0812">Transmembrane</keyword>
<protein>
    <recommendedName>
        <fullName evidence="4 15">Very-long-chain (3R)-3-hydroxyacyl-CoA dehydratase</fullName>
        <ecNumber evidence="4 15">4.2.1.134</ecNumber>
    </recommendedName>
</protein>
<dbReference type="OrthoDB" id="46988at2759"/>
<dbReference type="SMART" id="SM00320">
    <property type="entry name" value="WD40"/>
    <property type="match status" value="1"/>
</dbReference>
<keyword evidence="12 15" id="KW-0456">Lyase</keyword>
<comment type="subcellular location">
    <subcellularLocation>
        <location evidence="15">Endoplasmic reticulum membrane</location>
        <topology evidence="15">Multi-pass membrane protein</topology>
    </subcellularLocation>
    <subcellularLocation>
        <location evidence="1">Membrane</location>
        <topology evidence="1">Multi-pass membrane protein</topology>
    </subcellularLocation>
</comment>
<comment type="pathway">
    <text evidence="2 15">Lipid metabolism; fatty acid biosynthesis.</text>
</comment>
<keyword evidence="11 15" id="KW-0275">Fatty acid biosynthesis</keyword>
<comment type="catalytic activity">
    <reaction evidence="13 15">
        <text>a very-long-chain (3R)-3-hydroxyacyl-CoA = a very-long-chain (2E)-enoyl-CoA + H2O</text>
        <dbReference type="Rhea" id="RHEA:45812"/>
        <dbReference type="ChEBI" id="CHEBI:15377"/>
        <dbReference type="ChEBI" id="CHEBI:83728"/>
        <dbReference type="ChEBI" id="CHEBI:85440"/>
        <dbReference type="EC" id="4.2.1.134"/>
    </reaction>
</comment>
<dbReference type="PANTHER" id="PTHR11035">
    <property type="entry name" value="VERY-LONG-CHAIN (3R)-3-HYDROXYACYL-COA DEHYDRATASE"/>
    <property type="match status" value="1"/>
</dbReference>
<reference evidence="17" key="1">
    <citation type="submission" date="2020-05" db="EMBL/GenBank/DDBJ databases">
        <title>Mycena genomes resolve the evolution of fungal bioluminescence.</title>
        <authorList>
            <person name="Tsai I.J."/>
        </authorList>
    </citation>
    <scope>NUCLEOTIDE SEQUENCE</scope>
    <source>
        <strain evidence="17">160909Yilan</strain>
    </source>
</reference>
<feature type="transmembrane region" description="Helical" evidence="15">
    <location>
        <begin position="914"/>
        <end position="939"/>
    </location>
</feature>
<dbReference type="UniPathway" id="UPA00094"/>
<keyword evidence="18" id="KW-1185">Reference proteome</keyword>
<feature type="compositionally biased region" description="Low complexity" evidence="16">
    <location>
        <begin position="881"/>
        <end position="895"/>
    </location>
</feature>
<keyword evidence="8 15" id="KW-1133">Transmembrane helix</keyword>
<dbReference type="Proteomes" id="UP000623467">
    <property type="component" value="Unassembled WGS sequence"/>
</dbReference>
<evidence type="ECO:0000256" key="7">
    <source>
        <dbReference type="ARBA" id="ARBA00022832"/>
    </source>
</evidence>
<evidence type="ECO:0000256" key="4">
    <source>
        <dbReference type="ARBA" id="ARBA00013122"/>
    </source>
</evidence>
<feature type="region of interest" description="Disordered" evidence="16">
    <location>
        <begin position="1"/>
        <end position="77"/>
    </location>
</feature>
<comment type="function">
    <text evidence="15">Catalyzes the third of the four reactions of the long-chain fatty acids elongation cycle. This endoplasmic reticulum-bound enzymatic process, allows the addition of two carbons to the chain of long- and very long-chain fatty acids/VLCFAs per cycle. This enzyme catalyzes the dehydration of the 3-hydroxyacyl-CoA intermediate into trans-2,3-enoyl-CoA, within each cycle of fatty acid elongation. Thereby, it participates to the production of VLCFAs of different chain lengths that are involved in multiple biological processes as precursors of membrane lipids and lipid mediators.</text>
</comment>
<dbReference type="PROSITE" id="PS50082">
    <property type="entry name" value="WD_REPEATS_2"/>
    <property type="match status" value="1"/>
</dbReference>
<feature type="compositionally biased region" description="Gly residues" evidence="16">
    <location>
        <begin position="13"/>
        <end position="35"/>
    </location>
</feature>
<feature type="compositionally biased region" description="Low complexity" evidence="16">
    <location>
        <begin position="1"/>
        <end position="12"/>
    </location>
</feature>
<dbReference type="InterPro" id="IPR036322">
    <property type="entry name" value="WD40_repeat_dom_sf"/>
</dbReference>
<comment type="caution">
    <text evidence="17">The sequence shown here is derived from an EMBL/GenBank/DDBJ whole genome shotgun (WGS) entry which is preliminary data.</text>
</comment>
<evidence type="ECO:0000256" key="11">
    <source>
        <dbReference type="ARBA" id="ARBA00023160"/>
    </source>
</evidence>
<dbReference type="GO" id="GO:0102158">
    <property type="term" value="F:very-long-chain (3R)-3-hydroxyacyl-CoA dehydratase activity"/>
    <property type="evidence" value="ECO:0007669"/>
    <property type="project" value="UniProtKB-EC"/>
</dbReference>
<evidence type="ECO:0000256" key="13">
    <source>
        <dbReference type="ARBA" id="ARBA00036671"/>
    </source>
</evidence>
<evidence type="ECO:0000313" key="17">
    <source>
        <dbReference type="EMBL" id="KAF7374467.1"/>
    </source>
</evidence>
<dbReference type="InterPro" id="IPR001680">
    <property type="entry name" value="WD40_rpt"/>
</dbReference>
<evidence type="ECO:0000256" key="15">
    <source>
        <dbReference type="RuleBase" id="RU363109"/>
    </source>
</evidence>
<feature type="compositionally biased region" description="Polar residues" evidence="16">
    <location>
        <begin position="62"/>
        <end position="76"/>
    </location>
</feature>
<keyword evidence="15" id="KW-0256">Endoplasmic reticulum</keyword>
<dbReference type="InterPro" id="IPR007482">
    <property type="entry name" value="Tyr_Pase-like_PTPLA"/>
</dbReference>
<evidence type="ECO:0000256" key="14">
    <source>
        <dbReference type="PROSITE-ProRule" id="PRU00221"/>
    </source>
</evidence>
<dbReference type="InterPro" id="IPR015943">
    <property type="entry name" value="WD40/YVTN_repeat-like_dom_sf"/>
</dbReference>
<feature type="region of interest" description="Disordered" evidence="16">
    <location>
        <begin position="579"/>
        <end position="610"/>
    </location>
</feature>
<dbReference type="EMBL" id="JACAZH010000002">
    <property type="protein sequence ID" value="KAF7374467.1"/>
    <property type="molecule type" value="Genomic_DNA"/>
</dbReference>
<accession>A0A8H6ZBR0</accession>
<feature type="transmembrane region" description="Helical" evidence="15">
    <location>
        <begin position="630"/>
        <end position="655"/>
    </location>
</feature>
<feature type="repeat" description="WD" evidence="14">
    <location>
        <begin position="540"/>
        <end position="581"/>
    </location>
</feature>
<evidence type="ECO:0000256" key="2">
    <source>
        <dbReference type="ARBA" id="ARBA00005194"/>
    </source>
</evidence>
<keyword evidence="5 15" id="KW-0444">Lipid biosynthesis</keyword>
<evidence type="ECO:0000256" key="5">
    <source>
        <dbReference type="ARBA" id="ARBA00022516"/>
    </source>
</evidence>
<dbReference type="AlphaFoldDB" id="A0A8H6ZBR0"/>
<gene>
    <name evidence="17" type="ORF">MSAN_00330800</name>
</gene>
<keyword evidence="9 15" id="KW-0443">Lipid metabolism</keyword>
<name>A0A8H6ZBR0_9AGAR</name>
<dbReference type="SUPFAM" id="SSF50978">
    <property type="entry name" value="WD40 repeat-like"/>
    <property type="match status" value="1"/>
</dbReference>
<dbReference type="Pfam" id="PF00400">
    <property type="entry name" value="WD40"/>
    <property type="match status" value="1"/>
</dbReference>
<comment type="similarity">
    <text evidence="3 15">Belongs to the very long-chain fatty acids dehydratase HACD family.</text>
</comment>
<keyword evidence="7 15" id="KW-0276">Fatty acid metabolism</keyword>
<feature type="transmembrane region" description="Helical" evidence="15">
    <location>
        <begin position="984"/>
        <end position="1007"/>
    </location>
</feature>
<dbReference type="EC" id="4.2.1.134" evidence="4 15"/>
<feature type="transmembrane region" description="Helical" evidence="15">
    <location>
        <begin position="788"/>
        <end position="808"/>
    </location>
</feature>
<feature type="compositionally biased region" description="Low complexity" evidence="16">
    <location>
        <begin position="597"/>
        <end position="610"/>
    </location>
</feature>
<dbReference type="Pfam" id="PF04387">
    <property type="entry name" value="PTPLA"/>
    <property type="match status" value="2"/>
</dbReference>
<evidence type="ECO:0000256" key="9">
    <source>
        <dbReference type="ARBA" id="ARBA00023098"/>
    </source>
</evidence>
<dbReference type="GO" id="GO:0030148">
    <property type="term" value="P:sphingolipid biosynthetic process"/>
    <property type="evidence" value="ECO:0007669"/>
    <property type="project" value="TreeGrafter"/>
</dbReference>
<keyword evidence="14" id="KW-0853">WD repeat</keyword>
<evidence type="ECO:0000256" key="6">
    <source>
        <dbReference type="ARBA" id="ARBA00022692"/>
    </source>
</evidence>
<evidence type="ECO:0000256" key="3">
    <source>
        <dbReference type="ARBA" id="ARBA00007811"/>
    </source>
</evidence>
<evidence type="ECO:0000256" key="8">
    <source>
        <dbReference type="ARBA" id="ARBA00022989"/>
    </source>
</evidence>
<feature type="region of interest" description="Disordered" evidence="16">
    <location>
        <begin position="867"/>
        <end position="895"/>
    </location>
</feature>
<evidence type="ECO:0000313" key="18">
    <source>
        <dbReference type="Proteomes" id="UP000623467"/>
    </source>
</evidence>
<keyword evidence="10 15" id="KW-0472">Membrane</keyword>
<sequence>MQHLTSGSSSIGIHGGTGGKGGSGGVQGGGGGLGLGPSFQFLIQHPPPDSAHQLAANAAPSDPSQAEGTSSQSSAPANLAVHSAQETYCGQLLREGRGFPLFVPEPCSNLPAEWQEAGVAIGDVGRIDRTGRFDFFFNIYLLATDPINANGVPEGFVPLSRYSPADVIPNEFGPGDYVCSSRTVTRTGVDDKFQEFPGGGFVFSCRQPTGAVLTLPHGAQGEDLANLESMRRYAVEHAESWYRYVNVTRGRGLVNGNLYLITGWEKAPSWGIAYFHDVSLQSEFKLSFRPTANAADGYKYRWNGSHCHYKQDDSPPDDGTPLNHTTFIHAFAISVGERIWEKLFGNGLGICQPLDWSTVRNNSGRSLVPYGFQGSSFPWSIFTGGSAQNNADRSFVPQGPTFPLSFFTEGSAHNEGRHATASASGDGIVTDAFPILQITHPSQMIHQRILREASQARVVITHDDAWRDAFKEDGARILGQTYSELQQAIFDRFEILEEDGVAFLRAKLIPTTSKNAPTITVDEERPIHSHMASGKLVDSFTGHTSSVSSVAVSPDSARILSGSVDNTLRMEDAKTGNAVIDPFTGHRTRGRQKTGNASAPSTATAADTASPVLPKSTKAKLGNPVFVVKYYLLAYNVLSTLGWAYILVITVVHLFNLDGNSSKPATIVTRLSIFDWEALIEPAVRRSMSTYARVGATVTLVQTLALLDVVYSLLGWVRSPLQTTAIRAASRLWIVWGIVQQFDVARTSPLYASCALAWSITEVVRYSFHVCSILGFEPPGLVYLRFTMFYVLYPVGASSEAFLTYSTLPFPSGIPTLESFLGWSAPEYVRAVAFLAWWPWAYQLYIYMIAQRRRIFSSSQPRWRRTASTQRTVPAARNTGNVSAPSAATTNTASPVPLKSTKAKLGNPALVVKYYLLAYNVLSTLGWAYIVVITVVHLFNLDGHSSKPAAIVTAPSTFTRLIKSRLLALIQPVYRRSMSTYARVGATVTLVQTLALLDVVYCLLGWIQSPLQTTAIRVASRLWIVWGIVQQFDVARTSPLYASCALAWSITEVVRYSFHVCSILGFEPPGLVYLRFTMFYVLYPVGASSEAFLTYSALTPESALGWSAPEYARARWPSWCGGFRWVYDTPL</sequence>